<dbReference type="Proteomes" id="UP000597613">
    <property type="component" value="Unassembled WGS sequence"/>
</dbReference>
<dbReference type="PANTHER" id="PTHR40455">
    <property type="entry name" value="ANTITOXIN HIGA"/>
    <property type="match status" value="1"/>
</dbReference>
<dbReference type="PANTHER" id="PTHR40455:SF1">
    <property type="entry name" value="ANTITOXIN HIGA"/>
    <property type="match status" value="1"/>
</dbReference>
<dbReference type="InterPro" id="IPR039060">
    <property type="entry name" value="Antitox_HigA"/>
</dbReference>
<evidence type="ECO:0000313" key="2">
    <source>
        <dbReference type="Proteomes" id="UP000597613"/>
    </source>
</evidence>
<protein>
    <submittedName>
        <fullName evidence="1">Transcriptional regulator</fullName>
    </submittedName>
</protein>
<reference evidence="1 2" key="1">
    <citation type="submission" date="2020-08" db="EMBL/GenBank/DDBJ databases">
        <title>Putative novel bacterial strains isolated from necrotic wheat leaf tissues caused by Xanthomonas translucens.</title>
        <authorList>
            <person name="Tambong J.T."/>
        </authorList>
    </citation>
    <scope>NUCLEOTIDE SEQUENCE [LARGE SCALE GENOMIC DNA]</scope>
    <source>
        <strain evidence="2">DOAB 1063</strain>
    </source>
</reference>
<accession>A0ABR7ALI8</accession>
<name>A0ABR7ALI8_9SPHN</name>
<sequence length="122" mass="13724">MHIRPIRTDQDHETALREIEALWGAEDGTEAGDRLDVLATLVETYESRRWPIEPLDPVRAIEAAMEMNGYTRAELAALIGQSRATEILARHRALTLPMIRKIAGAWHVPEKVLVQDYALAKA</sequence>
<comment type="caution">
    <text evidence="1">The sequence shown here is derived from an EMBL/GenBank/DDBJ whole genome shotgun (WGS) entry which is preliminary data.</text>
</comment>
<dbReference type="RefSeq" id="WP_187503095.1">
    <property type="nucleotide sequence ID" value="NZ_JACONT010000009.1"/>
</dbReference>
<evidence type="ECO:0000313" key="1">
    <source>
        <dbReference type="EMBL" id="MBC3941326.1"/>
    </source>
</evidence>
<dbReference type="EMBL" id="JACONT010000009">
    <property type="protein sequence ID" value="MBC3941326.1"/>
    <property type="molecule type" value="Genomic_DNA"/>
</dbReference>
<proteinExistence type="predicted"/>
<organism evidence="1 2">
    <name type="scientific">Sphingomonas albertensis</name>
    <dbReference type="NCBI Taxonomy" id="2762591"/>
    <lineage>
        <taxon>Bacteria</taxon>
        <taxon>Pseudomonadati</taxon>
        <taxon>Pseudomonadota</taxon>
        <taxon>Alphaproteobacteria</taxon>
        <taxon>Sphingomonadales</taxon>
        <taxon>Sphingomonadaceae</taxon>
        <taxon>Sphingomonas</taxon>
    </lineage>
</organism>
<keyword evidence="2" id="KW-1185">Reference proteome</keyword>
<gene>
    <name evidence="1" type="ORF">H8S47_06440</name>
</gene>